<dbReference type="Proteomes" id="UP000541426">
    <property type="component" value="Unassembled WGS sequence"/>
</dbReference>
<keyword evidence="2" id="KW-1185">Reference proteome</keyword>
<dbReference type="AlphaFoldDB" id="A0A7W6GRW5"/>
<organism evidence="1 2">
    <name type="scientific">Sagittula marina</name>
    <dbReference type="NCBI Taxonomy" id="943940"/>
    <lineage>
        <taxon>Bacteria</taxon>
        <taxon>Pseudomonadati</taxon>
        <taxon>Pseudomonadota</taxon>
        <taxon>Alphaproteobacteria</taxon>
        <taxon>Rhodobacterales</taxon>
        <taxon>Roseobacteraceae</taxon>
        <taxon>Sagittula</taxon>
    </lineage>
</organism>
<proteinExistence type="predicted"/>
<sequence>MSLAGQAVARDEGPGPMCYRKVNVEAVYETSRRLVRKARLVHNEAETGQITMTHFPAIYIEEKALVAPAYVLLQQVTCTRRILRRAESLPDGQCDPLKGCTELEPLTPVDPE</sequence>
<gene>
    <name evidence="1" type="ORF">GGQ68_001669</name>
</gene>
<dbReference type="RefSeq" id="WP_344717118.1">
    <property type="nucleotide sequence ID" value="NZ_BAABBZ010000059.1"/>
</dbReference>
<comment type="caution">
    <text evidence="1">The sequence shown here is derived from an EMBL/GenBank/DDBJ whole genome shotgun (WGS) entry which is preliminary data.</text>
</comment>
<reference evidence="1 2" key="1">
    <citation type="submission" date="2020-08" db="EMBL/GenBank/DDBJ databases">
        <title>Genomic Encyclopedia of Type Strains, Phase IV (KMG-IV): sequencing the most valuable type-strain genomes for metagenomic binning, comparative biology and taxonomic classification.</title>
        <authorList>
            <person name="Goeker M."/>
        </authorList>
    </citation>
    <scope>NUCLEOTIDE SEQUENCE [LARGE SCALE GENOMIC DNA]</scope>
    <source>
        <strain evidence="1 2">DSM 102235</strain>
    </source>
</reference>
<evidence type="ECO:0000313" key="2">
    <source>
        <dbReference type="Proteomes" id="UP000541426"/>
    </source>
</evidence>
<protein>
    <submittedName>
        <fullName evidence="1">Uncharacterized protein</fullName>
    </submittedName>
</protein>
<name>A0A7W6GRW5_9RHOB</name>
<accession>A0A7W6GRW5</accession>
<dbReference type="EMBL" id="JACIEJ010000003">
    <property type="protein sequence ID" value="MBB3985340.1"/>
    <property type="molecule type" value="Genomic_DNA"/>
</dbReference>
<evidence type="ECO:0000313" key="1">
    <source>
        <dbReference type="EMBL" id="MBB3985340.1"/>
    </source>
</evidence>